<organism evidence="1 2">
    <name type="scientific">Methylomonas koyamae</name>
    <dbReference type="NCBI Taxonomy" id="702114"/>
    <lineage>
        <taxon>Bacteria</taxon>
        <taxon>Pseudomonadati</taxon>
        <taxon>Pseudomonadota</taxon>
        <taxon>Gammaproteobacteria</taxon>
        <taxon>Methylococcales</taxon>
        <taxon>Methylococcaceae</taxon>
        <taxon>Methylomonas</taxon>
    </lineage>
</organism>
<evidence type="ECO:0000313" key="2">
    <source>
        <dbReference type="Proteomes" id="UP000077628"/>
    </source>
</evidence>
<dbReference type="Proteomes" id="UP000077628">
    <property type="component" value="Unassembled WGS sequence"/>
</dbReference>
<evidence type="ECO:0000313" key="1">
    <source>
        <dbReference type="EMBL" id="OAI11416.1"/>
    </source>
</evidence>
<keyword evidence="2" id="KW-1185">Reference proteome</keyword>
<protein>
    <submittedName>
        <fullName evidence="1">Uncharacterized protein</fullName>
    </submittedName>
</protein>
<accession>A0A177N0E1</accession>
<reference evidence="2" key="1">
    <citation type="submission" date="2016-03" db="EMBL/GenBank/DDBJ databases">
        <authorList>
            <person name="Heylen K."/>
            <person name="De Vos P."/>
            <person name="Vekeman B."/>
        </authorList>
    </citation>
    <scope>NUCLEOTIDE SEQUENCE [LARGE SCALE GENOMIC DNA]</scope>
    <source>
        <strain evidence="2">R-45383</strain>
    </source>
</reference>
<name>A0A177N0E1_9GAMM</name>
<gene>
    <name evidence="1" type="ORF">A1355_15980</name>
</gene>
<proteinExistence type="predicted"/>
<dbReference type="AlphaFoldDB" id="A0A177N0E1"/>
<dbReference type="EMBL" id="LUUK01000232">
    <property type="protein sequence ID" value="OAI11416.1"/>
    <property type="molecule type" value="Genomic_DNA"/>
</dbReference>
<comment type="caution">
    <text evidence="1">The sequence shown here is derived from an EMBL/GenBank/DDBJ whole genome shotgun (WGS) entry which is preliminary data.</text>
</comment>
<sequence length="102" mass="11261">MNIQGSTVNVQTFTLNTQPFNMDSQHRLFNTQAPLLIGHASLFGRDDCLSISGGSVFSRDRRLFIGERPASSCGAPVLNTLLSVFALEACLLIRRRSMFNRG</sequence>